<dbReference type="Proteomes" id="UP000537131">
    <property type="component" value="Unassembled WGS sequence"/>
</dbReference>
<comment type="caution">
    <text evidence="3">The sequence shown here is derived from an EMBL/GenBank/DDBJ whole genome shotgun (WGS) entry which is preliminary data.</text>
</comment>
<evidence type="ECO:0000313" key="3">
    <source>
        <dbReference type="EMBL" id="NMM61465.1"/>
    </source>
</evidence>
<dbReference type="PANTHER" id="PTHR30032">
    <property type="entry name" value="N-ACETYLMURAMOYL-L-ALANINE AMIDASE-RELATED"/>
    <property type="match status" value="1"/>
</dbReference>
<keyword evidence="4" id="KW-1185">Reference proteome</keyword>
<dbReference type="Gene3D" id="3.40.50.12090">
    <property type="match status" value="1"/>
</dbReference>
<feature type="chain" id="PRO_5031016563" evidence="1">
    <location>
        <begin position="27"/>
        <end position="749"/>
    </location>
</feature>
<feature type="domain" description="Bacterial Ig-like" evidence="2">
    <location>
        <begin position="328"/>
        <end position="384"/>
    </location>
</feature>
<evidence type="ECO:0000313" key="4">
    <source>
        <dbReference type="Proteomes" id="UP000537131"/>
    </source>
</evidence>
<dbReference type="AlphaFoldDB" id="A0A7Y0EFE2"/>
<dbReference type="Pfam" id="PF04122">
    <property type="entry name" value="CW_binding_2"/>
    <property type="match status" value="3"/>
</dbReference>
<evidence type="ECO:0000259" key="2">
    <source>
        <dbReference type="Pfam" id="PF07532"/>
    </source>
</evidence>
<dbReference type="Pfam" id="PF07532">
    <property type="entry name" value="Big_4"/>
    <property type="match status" value="3"/>
</dbReference>
<reference evidence="3 4" key="1">
    <citation type="submission" date="2020-06" db="EMBL/GenBank/DDBJ databases">
        <title>Complete Genome Sequence of Clostridium muelleri sp. nov. P21T, an Acid-Alcohol Producing Acetogen Isolated from Old Hay.</title>
        <authorList>
            <person name="Duncan K.E."/>
            <person name="Tanner R.S."/>
        </authorList>
    </citation>
    <scope>NUCLEOTIDE SEQUENCE [LARGE SCALE GENOMIC DNA]</scope>
    <source>
        <strain evidence="3 4">P21</strain>
    </source>
</reference>
<dbReference type="InterPro" id="IPR011081">
    <property type="entry name" value="Big_4"/>
</dbReference>
<dbReference type="EMBL" id="JABBNI010000004">
    <property type="protein sequence ID" value="NMM61465.1"/>
    <property type="molecule type" value="Genomic_DNA"/>
</dbReference>
<dbReference type="InterPro" id="IPR051922">
    <property type="entry name" value="Bact_Sporulation_Assoc"/>
</dbReference>
<feature type="domain" description="Bacterial Ig-like" evidence="2">
    <location>
        <begin position="402"/>
        <end position="459"/>
    </location>
</feature>
<evidence type="ECO:0000256" key="1">
    <source>
        <dbReference type="SAM" id="SignalP"/>
    </source>
</evidence>
<sequence>MKSKRLTFIVAMIAASLCFSTFKVKAEVVTTRYNGIDRYETAAKVCQDGWKASSSYAVIVNGENFPDALSAAPLAKKFDAPILLTSRDVLNPYTSVEINRLGVKNVFIIGGRGVISQAIEDSLKSRGIKVTRLGGADRYDTAIQIAGKLGKSNEIALVNSNDFRAGMSISAIAAAKGMPVIPVDTYSMPASVSKYLQGYKKADQIYVVGGQDKISDSVILGLPNVKRIGIGDSYSSNIGIIEAFIGELKTDTVYISSAKDFPDSLGASALAPRTYSPVVFVDSPMSYDTQNFLKSHIVNNIKVLGGPGAVTYESEQIAKNLPSAVASIQNVTDTIIQNEKYTPRPTMVVTASDGSKKEVSVDWNLTKINTSKPGLYTFTGTIHGTDKTVFSTLIVKPIPYKIDDLVKTASSRNFYNLPTTVEAQMTDGTKTQVPVTWDYGTQSGNKPGVYVFNGTVDNYSKKVKLTLTVSDSGTSTKIIKTINNIKKTVSVKSSFTLPTTVTAIMTDNSTQSVPVTWGAENKYGTGVYTYEGTVSGYSGKVGLMLIVTGEGGVDPNDPSYPDNPVDPSNPDAVDLGELAAIMQGDSYPATVKDPTTGKQVAVTWTDAVSIDSNFTDTSDYLDDCRIAKFTLNGVISGNRKVKATVGVIPRILAINGDGSTSVGTSSSLTKVTINVLKSDCTDGVLNMSSLSDRIYAVINGSGGTKKAKRLRVLLWNPPVIDLSSASTYHVTATIEHCTSTVAVTIKVIS</sequence>
<name>A0A7Y0EFE2_9CLOT</name>
<dbReference type="PANTHER" id="PTHR30032:SF8">
    <property type="entry name" value="GERMINATION-SPECIFIC N-ACETYLMURAMOYL-L-ALANINE AMIDASE"/>
    <property type="match status" value="1"/>
</dbReference>
<gene>
    <name evidence="3" type="ORF">HBE96_01855</name>
</gene>
<protein>
    <submittedName>
        <fullName evidence="3">Cell wall-binding repeat-containing protein</fullName>
    </submittedName>
</protein>
<feature type="signal peptide" evidence="1">
    <location>
        <begin position="1"/>
        <end position="26"/>
    </location>
</feature>
<organism evidence="3 4">
    <name type="scientific">Clostridium muellerianum</name>
    <dbReference type="NCBI Taxonomy" id="2716538"/>
    <lineage>
        <taxon>Bacteria</taxon>
        <taxon>Bacillati</taxon>
        <taxon>Bacillota</taxon>
        <taxon>Clostridia</taxon>
        <taxon>Eubacteriales</taxon>
        <taxon>Clostridiaceae</taxon>
        <taxon>Clostridium</taxon>
    </lineage>
</organism>
<proteinExistence type="predicted"/>
<dbReference type="InterPro" id="IPR007253">
    <property type="entry name" value="Cell_wall-bd_2"/>
</dbReference>
<keyword evidence="1" id="KW-0732">Signal</keyword>
<dbReference type="RefSeq" id="WP_169296069.1">
    <property type="nucleotide sequence ID" value="NZ_JABBNI010000004.1"/>
</dbReference>
<accession>A0A7Y0EFE2</accession>
<feature type="domain" description="Bacterial Ig-like" evidence="2">
    <location>
        <begin position="482"/>
        <end position="537"/>
    </location>
</feature>